<dbReference type="Pfam" id="PF00149">
    <property type="entry name" value="Metallophos"/>
    <property type="match status" value="1"/>
</dbReference>
<comment type="caution">
    <text evidence="6">The sequence shown here is derived from an EMBL/GenBank/DDBJ whole genome shotgun (WGS) entry which is preliminary data.</text>
</comment>
<accession>A0A432NYW1</accession>
<keyword evidence="3" id="KW-0408">Iron</keyword>
<evidence type="ECO:0000313" key="7">
    <source>
        <dbReference type="Proteomes" id="UP000273611"/>
    </source>
</evidence>
<dbReference type="InterPro" id="IPR004843">
    <property type="entry name" value="Calcineurin-like_PHP"/>
</dbReference>
<keyword evidence="2" id="KW-0378">Hydrolase</keyword>
<comment type="similarity">
    <text evidence="4">Belongs to the cyclic nucleotide phosphodiesterase class-III family.</text>
</comment>
<reference evidence="6 7" key="1">
    <citation type="journal article" date="2015" name="Int. J. Syst. Evol. Microbiol.">
        <title>Rhizobium anhuiense sp. nov., isolated from effective nodules of Vicia faba and Pisum sativum.</title>
        <authorList>
            <person name="Zhang Y.J."/>
            <person name="Zheng W.T."/>
            <person name="Everall I."/>
            <person name="Young J.P."/>
            <person name="Zhang X.X."/>
            <person name="Tian C.F."/>
            <person name="Sui X.H."/>
            <person name="Wang E.T."/>
            <person name="Chen W.X."/>
        </authorList>
    </citation>
    <scope>NUCLEOTIDE SEQUENCE [LARGE SCALE GENOMIC DNA]</scope>
    <source>
        <strain evidence="6 7">CCBAU 23252</strain>
    </source>
</reference>
<protein>
    <submittedName>
        <fullName evidence="6">Metallophosphatase</fullName>
    </submittedName>
</protein>
<name>A0A432NYW1_9HYPH</name>
<dbReference type="EMBL" id="RIBW01000001">
    <property type="protein sequence ID" value="RUM04748.1"/>
    <property type="molecule type" value="Genomic_DNA"/>
</dbReference>
<proteinExistence type="inferred from homology"/>
<dbReference type="PANTHER" id="PTHR42988:SF2">
    <property type="entry name" value="CYCLIC NUCLEOTIDE PHOSPHODIESTERASE CBUA0032-RELATED"/>
    <property type="match status" value="1"/>
</dbReference>
<dbReference type="SUPFAM" id="SSF56300">
    <property type="entry name" value="Metallo-dependent phosphatases"/>
    <property type="match status" value="1"/>
</dbReference>
<evidence type="ECO:0000256" key="2">
    <source>
        <dbReference type="ARBA" id="ARBA00022801"/>
    </source>
</evidence>
<dbReference type="InterPro" id="IPR029052">
    <property type="entry name" value="Metallo-depent_PP-like"/>
</dbReference>
<dbReference type="GO" id="GO:0016787">
    <property type="term" value="F:hydrolase activity"/>
    <property type="evidence" value="ECO:0007669"/>
    <property type="project" value="UniProtKB-KW"/>
</dbReference>
<dbReference type="InterPro" id="IPR050884">
    <property type="entry name" value="CNP_phosphodiesterase-III"/>
</dbReference>
<evidence type="ECO:0000256" key="3">
    <source>
        <dbReference type="ARBA" id="ARBA00023004"/>
    </source>
</evidence>
<feature type="domain" description="Calcineurin-like phosphoesterase" evidence="5">
    <location>
        <begin position="1"/>
        <end position="188"/>
    </location>
</feature>
<evidence type="ECO:0000259" key="5">
    <source>
        <dbReference type="Pfam" id="PF00149"/>
    </source>
</evidence>
<dbReference type="Proteomes" id="UP000273611">
    <property type="component" value="Unassembled WGS sequence"/>
</dbReference>
<dbReference type="Gene3D" id="3.60.21.10">
    <property type="match status" value="1"/>
</dbReference>
<dbReference type="AlphaFoldDB" id="A0A432NYW1"/>
<dbReference type="RefSeq" id="WP_097622719.1">
    <property type="nucleotide sequence ID" value="NZ_BMFI01000002.1"/>
</dbReference>
<dbReference type="GO" id="GO:0046872">
    <property type="term" value="F:metal ion binding"/>
    <property type="evidence" value="ECO:0007669"/>
    <property type="project" value="UniProtKB-KW"/>
</dbReference>
<evidence type="ECO:0000256" key="1">
    <source>
        <dbReference type="ARBA" id="ARBA00022723"/>
    </source>
</evidence>
<evidence type="ECO:0000313" key="6">
    <source>
        <dbReference type="EMBL" id="RUM04748.1"/>
    </source>
</evidence>
<keyword evidence="1" id="KW-0479">Metal-binding</keyword>
<dbReference type="PANTHER" id="PTHR42988">
    <property type="entry name" value="PHOSPHOHYDROLASE"/>
    <property type="match status" value="1"/>
</dbReference>
<sequence>MLVAQISDIHARPDLSSLQTLERAIGWLRMFRPDALVVTGDLVDDGWRQGYRLVAECLRSLDCPVHLLPGNGDDVRLMRSELAAVGTWINATGPMHFRTAVDGLTLFGVDLTVAGQSYGDVLPHLPWLMSVFADVTMPSLLFMHQPPFRIGIEALDQVGCRNGSALLGCLETMRKLPLAILCGHVHRPAFGLLGSIPVQTCGSLCPPNPLLLEGRPDLSVIDAPSFLMHEVSDGRLVSHVVSVPASDMGV</sequence>
<gene>
    <name evidence="6" type="ORF">EEQ99_04395</name>
</gene>
<evidence type="ECO:0000256" key="4">
    <source>
        <dbReference type="ARBA" id="ARBA00025742"/>
    </source>
</evidence>
<organism evidence="6 7">
    <name type="scientific">Rhizobium anhuiense</name>
    <dbReference type="NCBI Taxonomy" id="1184720"/>
    <lineage>
        <taxon>Bacteria</taxon>
        <taxon>Pseudomonadati</taxon>
        <taxon>Pseudomonadota</taxon>
        <taxon>Alphaproteobacteria</taxon>
        <taxon>Hyphomicrobiales</taxon>
        <taxon>Rhizobiaceae</taxon>
        <taxon>Rhizobium/Agrobacterium group</taxon>
        <taxon>Rhizobium</taxon>
    </lineage>
</organism>